<dbReference type="GO" id="GO:0004177">
    <property type="term" value="F:aminopeptidase activity"/>
    <property type="evidence" value="ECO:0007669"/>
    <property type="project" value="UniProtKB-EC"/>
</dbReference>
<proteinExistence type="inferred from homology"/>
<dbReference type="InterPro" id="IPR000073">
    <property type="entry name" value="AB_hydrolase_1"/>
</dbReference>
<dbReference type="GO" id="GO:0006508">
    <property type="term" value="P:proteolysis"/>
    <property type="evidence" value="ECO:0007669"/>
    <property type="project" value="InterPro"/>
</dbReference>
<name>A0A383RA20_PAEAL</name>
<dbReference type="Gene3D" id="3.40.50.1820">
    <property type="entry name" value="alpha/beta hydrolase"/>
    <property type="match status" value="1"/>
</dbReference>
<dbReference type="AlphaFoldDB" id="A0A383RA20"/>
<evidence type="ECO:0000256" key="1">
    <source>
        <dbReference type="ARBA" id="ARBA00010088"/>
    </source>
</evidence>
<dbReference type="InterPro" id="IPR002410">
    <property type="entry name" value="Peptidase_S33"/>
</dbReference>
<evidence type="ECO:0000256" key="2">
    <source>
        <dbReference type="ARBA" id="ARBA00022801"/>
    </source>
</evidence>
<keyword evidence="2" id="KW-0378">Hydrolase</keyword>
<reference evidence="5" key="1">
    <citation type="submission" date="2018-08" db="EMBL/GenBank/DDBJ databases">
        <authorList>
            <person name="Chevrot R."/>
        </authorList>
    </citation>
    <scope>NUCLEOTIDE SEQUENCE [LARGE SCALE GENOMIC DNA]</scope>
</reference>
<dbReference type="RefSeq" id="WP_138185289.1">
    <property type="nucleotide sequence ID" value="NZ_LS992241.1"/>
</dbReference>
<organism evidence="4 5">
    <name type="scientific">Paenibacillus alvei</name>
    <name type="common">Bacillus alvei</name>
    <dbReference type="NCBI Taxonomy" id="44250"/>
    <lineage>
        <taxon>Bacteria</taxon>
        <taxon>Bacillati</taxon>
        <taxon>Bacillota</taxon>
        <taxon>Bacilli</taxon>
        <taxon>Bacillales</taxon>
        <taxon>Paenibacillaceae</taxon>
        <taxon>Paenibacillus</taxon>
    </lineage>
</organism>
<protein>
    <recommendedName>
        <fullName evidence="3">AB hydrolase-1 domain-containing protein</fullName>
    </recommendedName>
</protein>
<dbReference type="InterPro" id="IPR029058">
    <property type="entry name" value="AB_hydrolase_fold"/>
</dbReference>
<dbReference type="GO" id="GO:0016020">
    <property type="term" value="C:membrane"/>
    <property type="evidence" value="ECO:0007669"/>
    <property type="project" value="TreeGrafter"/>
</dbReference>
<feature type="domain" description="AB hydrolase-1" evidence="3">
    <location>
        <begin position="23"/>
        <end position="268"/>
    </location>
</feature>
<dbReference type="PRINTS" id="PR00793">
    <property type="entry name" value="PROAMNOPTASE"/>
</dbReference>
<dbReference type="Proteomes" id="UP000304148">
    <property type="component" value="Chromosome"/>
</dbReference>
<comment type="similarity">
    <text evidence="1">Belongs to the peptidase S33 family.</text>
</comment>
<dbReference type="InterPro" id="IPR050266">
    <property type="entry name" value="AB_hydrolase_sf"/>
</dbReference>
<accession>A0A383RA20</accession>
<dbReference type="PANTHER" id="PTHR43798:SF31">
    <property type="entry name" value="AB HYDROLASE SUPERFAMILY PROTEIN YCLE"/>
    <property type="match status" value="1"/>
</dbReference>
<evidence type="ECO:0000313" key="4">
    <source>
        <dbReference type="EMBL" id="SYX83179.1"/>
    </source>
</evidence>
<evidence type="ECO:0000259" key="3">
    <source>
        <dbReference type="Pfam" id="PF00561"/>
    </source>
</evidence>
<dbReference type="EMBL" id="LS992241">
    <property type="protein sequence ID" value="SYX83179.1"/>
    <property type="molecule type" value="Genomic_DNA"/>
</dbReference>
<sequence length="286" mass="32901">MQGIISKVNGVSLWHLVQGQGIPIVLLHGGPGAYDYLEPVAELLDDGCFQIIRYEQRGSWRSEKKGPYDIETFIEDLEQLRIHLGLENWVVCGHSWGASLALAYSTKYHTNVEALIYISGTGVNPAWHADYRTNRLNRMSPTDREKYIYLRSVIETMNGEEKEHAKERLRELSLRTDLFNQDNFNKLPHIDGEFVNNEVNQKVGSECNEYFENEKFKKAISLNKFPSLFIHGETDPRPYNYVKELASNLQNCEFALIPNAGHYPWLDNSDALGKQINKFLSKYVLE</sequence>
<dbReference type="PANTHER" id="PTHR43798">
    <property type="entry name" value="MONOACYLGLYCEROL LIPASE"/>
    <property type="match status" value="1"/>
</dbReference>
<dbReference type="Pfam" id="PF00561">
    <property type="entry name" value="Abhydrolase_1"/>
    <property type="match status" value="1"/>
</dbReference>
<evidence type="ECO:0000313" key="5">
    <source>
        <dbReference type="Proteomes" id="UP000304148"/>
    </source>
</evidence>
<gene>
    <name evidence="4" type="ORF">PBLR_11601</name>
</gene>
<dbReference type="SUPFAM" id="SSF53474">
    <property type="entry name" value="alpha/beta-Hydrolases"/>
    <property type="match status" value="1"/>
</dbReference>